<keyword evidence="7" id="KW-1185">Reference proteome</keyword>
<dbReference type="PROSITE" id="PS00012">
    <property type="entry name" value="PHOSPHOPANTETHEINE"/>
    <property type="match status" value="1"/>
</dbReference>
<dbReference type="InterPro" id="IPR009081">
    <property type="entry name" value="PP-bd_ACP"/>
</dbReference>
<evidence type="ECO:0000256" key="4">
    <source>
        <dbReference type="ARBA" id="ARBA00022553"/>
    </source>
</evidence>
<evidence type="ECO:0000313" key="6">
    <source>
        <dbReference type="EMBL" id="QEV22061.1"/>
    </source>
</evidence>
<dbReference type="GO" id="GO:0044550">
    <property type="term" value="P:secondary metabolite biosynthetic process"/>
    <property type="evidence" value="ECO:0007669"/>
    <property type="project" value="TreeGrafter"/>
</dbReference>
<keyword evidence="3" id="KW-0596">Phosphopantetheine</keyword>
<dbReference type="SMART" id="SM00823">
    <property type="entry name" value="PKS_PP"/>
    <property type="match status" value="1"/>
</dbReference>
<organism evidence="6 7">
    <name type="scientific">Streptomyces alboniger</name>
    <dbReference type="NCBI Taxonomy" id="132473"/>
    <lineage>
        <taxon>Bacteria</taxon>
        <taxon>Bacillati</taxon>
        <taxon>Actinomycetota</taxon>
        <taxon>Actinomycetes</taxon>
        <taxon>Kitasatosporales</taxon>
        <taxon>Streptomycetaceae</taxon>
        <taxon>Streptomyces</taxon>
        <taxon>Streptomyces aurantiacus group</taxon>
    </lineage>
</organism>
<dbReference type="GO" id="GO:0003824">
    <property type="term" value="F:catalytic activity"/>
    <property type="evidence" value="ECO:0007669"/>
    <property type="project" value="InterPro"/>
</dbReference>
<dbReference type="InterPro" id="IPR000873">
    <property type="entry name" value="AMP-dep_synth/lig_dom"/>
</dbReference>
<sequence length="1338" mass="144095">MSFAQHRMWFLNRFEESRAVYNVPVALRLSGALDVHALRCALRDVVARHESLRTLFPADTHGEPYQHIVAAADAESPFEVVRTTPAELDAALAACARRGFDLEAELPLRVRVFALSETDHVLLVLLHHIVADGWSMAPLARDLSSAYAARLSGGAPRWEELPVQYADYALWERELLGSAEDPDSRLRVQSAYWARALAGLPEQLELPTDRPRPATASFHGEVAAFACDASVHQALLALADAHRVSLHMVLQAAVAALLSRLGAGDDIPIGTPVAGRSEEALDDLVGCFINTLVLRTDLAGDPSPRELLGRVRESALDAHAHQEVPFEHLVDLLNPERSAARHPLFQVMLVLEQNDLGAWRLPGLDVTAVPVGLAVAKFDLTFTLVEERDDAGRPAGLSGQLEYATELFDRETGEELAARLVRFLGLMAASPDVPLSRIDILGPAERELVLNGWNATTTTPAPALLHDVFTARAARTPDATALVSGASRISFGTLEAAANRLARYLIGHGVGPERRVAVALPRSADTVVALLAILKAGGTYVPVDTAYPAERIAHLLGDSTPVLLLTTRDIAAGLPEPARAVPRVTVDDPALRTRLGTHPGGAITDSERAAPLRSCHAAYVLYTSGSTGRPKGVVVEHASVANLFHDHFRAEGRYAAELAAAVRPYRMALTASLSFDASWNLLLWMVAGQELHLIDDTLRREPAALVRYLTETGIDIVDTTPSHFEQLREAGLGAAGHPLPRVVFLGGEAVGKSLWQELRALPDCDVHNMYGPTECTVDSLVARLDGDAEPVVGEPIANTRAYVLDAALCPVPAGVPGELYLAGAGLARGYLGRPGLTAERFVADPFGPPGTRMYRTGDRVRRRRNGRVEYLGRVDDQVKLRGFRIELGEVEAALTARPEVAQAAVVVRPARAGAEQLVGYVVPASGTDPDPADLRRALGRSLPEWMVPAAVLVLDELPLTAHGKLDRRALPAPDFGARESHRGPRDAREEVLCALFADILGIDRVGIDSGFFELGGNSLSATRLIARLRTTLGVSLPVRALFAAPTVEQLATRIEQADREPSSGHEGLLPLRAQGTRPPLFCVHPVEGVSIGYAGLLPHLGAGQPVYGFQAAGLERPADRPAKLAQMARDYVDQLLAVQPEGPYQLLGWSFGGVVAHEMAVQLQQTGKDVALLALMDSHPGEALDGGFTEEDALRLLLKSAGVHTPDDDVRRTDRVEALARVRTGRGHLTLLDEEQLSTAVDICVNNARLMAESTPGLFQGDVLFFGAAREPARTGPRPADKWRRFVTGRIEEHPVDCRHLEMAQAGPMAAIGRVLEKVLLPQFPPARSGAAEGVWVS</sequence>
<dbReference type="PANTHER" id="PTHR45527:SF1">
    <property type="entry name" value="FATTY ACID SYNTHASE"/>
    <property type="match status" value="1"/>
</dbReference>
<feature type="domain" description="Carrier" evidence="5">
    <location>
        <begin position="983"/>
        <end position="1058"/>
    </location>
</feature>
<dbReference type="Pfam" id="PF00668">
    <property type="entry name" value="Condensation"/>
    <property type="match status" value="1"/>
</dbReference>
<dbReference type="NCBIfam" id="TIGR01733">
    <property type="entry name" value="AA-adenyl-dom"/>
    <property type="match status" value="1"/>
</dbReference>
<dbReference type="FunFam" id="3.40.50.980:FF:000001">
    <property type="entry name" value="Non-ribosomal peptide synthetase"/>
    <property type="match status" value="1"/>
</dbReference>
<dbReference type="Proteomes" id="UP000326553">
    <property type="component" value="Chromosome"/>
</dbReference>
<dbReference type="OrthoDB" id="2472181at2"/>
<dbReference type="Gene3D" id="3.30.300.30">
    <property type="match status" value="1"/>
</dbReference>
<dbReference type="InterPro" id="IPR020845">
    <property type="entry name" value="AMP-binding_CS"/>
</dbReference>
<dbReference type="Pfam" id="PF00975">
    <property type="entry name" value="Thioesterase"/>
    <property type="match status" value="1"/>
</dbReference>
<evidence type="ECO:0000256" key="2">
    <source>
        <dbReference type="ARBA" id="ARBA00006432"/>
    </source>
</evidence>
<protein>
    <submittedName>
        <fullName evidence="6">Non-ribosomal peptide synthetase</fullName>
    </submittedName>
</protein>
<reference evidence="6 7" key="1">
    <citation type="submission" date="2017-09" db="EMBL/GenBank/DDBJ databases">
        <authorList>
            <person name="Lee N."/>
            <person name="Cho B.-K."/>
        </authorList>
    </citation>
    <scope>NUCLEOTIDE SEQUENCE [LARGE SCALE GENOMIC DNA]</scope>
    <source>
        <strain evidence="6 7">ATCC 12461</strain>
    </source>
</reference>
<dbReference type="CDD" id="cd19540">
    <property type="entry name" value="LCL_NRPS-like"/>
    <property type="match status" value="1"/>
</dbReference>
<dbReference type="PROSITE" id="PS50075">
    <property type="entry name" value="CARRIER"/>
    <property type="match status" value="1"/>
</dbReference>
<dbReference type="FunFam" id="1.10.1200.10:FF:000016">
    <property type="entry name" value="Non-ribosomal peptide synthase"/>
    <property type="match status" value="1"/>
</dbReference>
<dbReference type="FunFam" id="3.30.559.10:FF:000012">
    <property type="entry name" value="Non-ribosomal peptide synthetase"/>
    <property type="match status" value="1"/>
</dbReference>
<dbReference type="FunFam" id="2.30.38.10:FF:000001">
    <property type="entry name" value="Non-ribosomal peptide synthetase PvdI"/>
    <property type="match status" value="1"/>
</dbReference>
<gene>
    <name evidence="6" type="ORF">CP975_03200</name>
</gene>
<dbReference type="GO" id="GO:0043041">
    <property type="term" value="P:amino acid activation for nonribosomal peptide biosynthetic process"/>
    <property type="evidence" value="ECO:0007669"/>
    <property type="project" value="TreeGrafter"/>
</dbReference>
<dbReference type="Gene3D" id="3.30.559.10">
    <property type="entry name" value="Chloramphenicol acetyltransferase-like domain"/>
    <property type="match status" value="1"/>
</dbReference>
<dbReference type="InterPro" id="IPR001242">
    <property type="entry name" value="Condensation_dom"/>
</dbReference>
<dbReference type="GO" id="GO:0005829">
    <property type="term" value="C:cytosol"/>
    <property type="evidence" value="ECO:0007669"/>
    <property type="project" value="TreeGrafter"/>
</dbReference>
<accession>A0A5J6HUR0</accession>
<dbReference type="GO" id="GO:0017000">
    <property type="term" value="P:antibiotic biosynthetic process"/>
    <property type="evidence" value="ECO:0007669"/>
    <property type="project" value="UniProtKB-ARBA"/>
</dbReference>
<dbReference type="CDD" id="cd05930">
    <property type="entry name" value="A_NRPS"/>
    <property type="match status" value="1"/>
</dbReference>
<dbReference type="Gene3D" id="3.40.50.980">
    <property type="match status" value="2"/>
</dbReference>
<evidence type="ECO:0000256" key="1">
    <source>
        <dbReference type="ARBA" id="ARBA00001957"/>
    </source>
</evidence>
<dbReference type="Gene3D" id="3.40.50.1820">
    <property type="entry name" value="alpha/beta hydrolase"/>
    <property type="match status" value="1"/>
</dbReference>
<dbReference type="Pfam" id="PF00501">
    <property type="entry name" value="AMP-binding"/>
    <property type="match status" value="1"/>
</dbReference>
<dbReference type="InterPro" id="IPR001031">
    <property type="entry name" value="Thioesterase"/>
</dbReference>
<dbReference type="Gene3D" id="2.30.38.10">
    <property type="entry name" value="Luciferase, Domain 3"/>
    <property type="match status" value="1"/>
</dbReference>
<proteinExistence type="inferred from homology"/>
<dbReference type="SUPFAM" id="SSF52777">
    <property type="entry name" value="CoA-dependent acyltransferases"/>
    <property type="match status" value="2"/>
</dbReference>
<dbReference type="Gene3D" id="3.30.559.30">
    <property type="entry name" value="Nonribosomal peptide synthetase, condensation domain"/>
    <property type="match status" value="1"/>
</dbReference>
<dbReference type="KEGG" id="salw:CP975_03200"/>
<dbReference type="InterPro" id="IPR029058">
    <property type="entry name" value="AB_hydrolase_fold"/>
</dbReference>
<dbReference type="GO" id="GO:0008610">
    <property type="term" value="P:lipid biosynthetic process"/>
    <property type="evidence" value="ECO:0007669"/>
    <property type="project" value="UniProtKB-ARBA"/>
</dbReference>
<dbReference type="InterPro" id="IPR023213">
    <property type="entry name" value="CAT-like_dom_sf"/>
</dbReference>
<dbReference type="SUPFAM" id="SSF47336">
    <property type="entry name" value="ACP-like"/>
    <property type="match status" value="1"/>
</dbReference>
<dbReference type="InterPro" id="IPR020806">
    <property type="entry name" value="PKS_PP-bd"/>
</dbReference>
<evidence type="ECO:0000313" key="7">
    <source>
        <dbReference type="Proteomes" id="UP000326553"/>
    </source>
</evidence>
<keyword evidence="4" id="KW-0597">Phosphoprotein</keyword>
<dbReference type="SUPFAM" id="SSF56801">
    <property type="entry name" value="Acetyl-CoA synthetase-like"/>
    <property type="match status" value="1"/>
</dbReference>
<dbReference type="PROSITE" id="PS00455">
    <property type="entry name" value="AMP_BINDING"/>
    <property type="match status" value="1"/>
</dbReference>
<evidence type="ECO:0000256" key="3">
    <source>
        <dbReference type="ARBA" id="ARBA00022450"/>
    </source>
</evidence>
<comment type="cofactor">
    <cofactor evidence="1">
        <name>pantetheine 4'-phosphate</name>
        <dbReference type="ChEBI" id="CHEBI:47942"/>
    </cofactor>
</comment>
<name>A0A5J6HUR0_STRAD</name>
<dbReference type="InterPro" id="IPR036736">
    <property type="entry name" value="ACP-like_sf"/>
</dbReference>
<dbReference type="GO" id="GO:0072330">
    <property type="term" value="P:monocarboxylic acid biosynthetic process"/>
    <property type="evidence" value="ECO:0007669"/>
    <property type="project" value="UniProtKB-ARBA"/>
</dbReference>
<dbReference type="Pfam" id="PF00550">
    <property type="entry name" value="PP-binding"/>
    <property type="match status" value="1"/>
</dbReference>
<dbReference type="Pfam" id="PF13193">
    <property type="entry name" value="AMP-binding_C"/>
    <property type="match status" value="1"/>
</dbReference>
<dbReference type="EMBL" id="CP023695">
    <property type="protein sequence ID" value="QEV22061.1"/>
    <property type="molecule type" value="Genomic_DNA"/>
</dbReference>
<dbReference type="GO" id="GO:0031177">
    <property type="term" value="F:phosphopantetheine binding"/>
    <property type="evidence" value="ECO:0007669"/>
    <property type="project" value="InterPro"/>
</dbReference>
<comment type="similarity">
    <text evidence="2">Belongs to the ATP-dependent AMP-binding enzyme family.</text>
</comment>
<dbReference type="InterPro" id="IPR006162">
    <property type="entry name" value="Ppantetheine_attach_site"/>
</dbReference>
<dbReference type="InterPro" id="IPR025110">
    <property type="entry name" value="AMP-bd_C"/>
</dbReference>
<dbReference type="InterPro" id="IPR010071">
    <property type="entry name" value="AA_adenyl_dom"/>
</dbReference>
<dbReference type="FunFam" id="3.30.300.30:FF:000010">
    <property type="entry name" value="Enterobactin synthetase component F"/>
    <property type="match status" value="1"/>
</dbReference>
<dbReference type="PANTHER" id="PTHR45527">
    <property type="entry name" value="NONRIBOSOMAL PEPTIDE SYNTHETASE"/>
    <property type="match status" value="1"/>
</dbReference>
<dbReference type="SUPFAM" id="SSF53474">
    <property type="entry name" value="alpha/beta-Hydrolases"/>
    <property type="match status" value="1"/>
</dbReference>
<evidence type="ECO:0000259" key="5">
    <source>
        <dbReference type="PROSITE" id="PS50075"/>
    </source>
</evidence>
<dbReference type="InterPro" id="IPR045851">
    <property type="entry name" value="AMP-bd_C_sf"/>
</dbReference>